<dbReference type="Pfam" id="PF11823">
    <property type="entry name" value="Se_S_carrier"/>
    <property type="match status" value="1"/>
</dbReference>
<dbReference type="EMBL" id="VSSQ01026014">
    <property type="protein sequence ID" value="MPM74509.1"/>
    <property type="molecule type" value="Genomic_DNA"/>
</dbReference>
<protein>
    <recommendedName>
        <fullName evidence="1">Putative Se/S carrier protein-like domain-containing protein</fullName>
    </recommendedName>
</protein>
<proteinExistence type="predicted"/>
<feature type="domain" description="Putative Se/S carrier protein-like" evidence="1">
    <location>
        <begin position="2"/>
        <end position="69"/>
    </location>
</feature>
<name>A0A645CC47_9ZZZZ</name>
<dbReference type="AlphaFoldDB" id="A0A645CC47"/>
<sequence>MKCLATFYVTSMALMFEKLCRKEGMDVKIVPVPRKISASCGLACSYPCDKEETVRALCDKKKIEVAGFHTMEEE</sequence>
<organism evidence="2">
    <name type="scientific">bioreactor metagenome</name>
    <dbReference type="NCBI Taxonomy" id="1076179"/>
    <lineage>
        <taxon>unclassified sequences</taxon>
        <taxon>metagenomes</taxon>
        <taxon>ecological metagenomes</taxon>
    </lineage>
</organism>
<gene>
    <name evidence="2" type="ORF">SDC9_121497</name>
</gene>
<evidence type="ECO:0000259" key="1">
    <source>
        <dbReference type="Pfam" id="PF11823"/>
    </source>
</evidence>
<evidence type="ECO:0000313" key="2">
    <source>
        <dbReference type="EMBL" id="MPM74509.1"/>
    </source>
</evidence>
<accession>A0A645CC47</accession>
<dbReference type="InterPro" id="IPR021778">
    <property type="entry name" value="Se/S_carrier-like"/>
</dbReference>
<comment type="caution">
    <text evidence="2">The sequence shown here is derived from an EMBL/GenBank/DDBJ whole genome shotgun (WGS) entry which is preliminary data.</text>
</comment>
<reference evidence="2" key="1">
    <citation type="submission" date="2019-08" db="EMBL/GenBank/DDBJ databases">
        <authorList>
            <person name="Kucharzyk K."/>
            <person name="Murdoch R.W."/>
            <person name="Higgins S."/>
            <person name="Loffler F."/>
        </authorList>
    </citation>
    <scope>NUCLEOTIDE SEQUENCE</scope>
</reference>